<keyword evidence="2" id="KW-1185">Reference proteome</keyword>
<sequence>MNTLLRNSCLRPTTQLMRRWINYGHDIHEEMLTGTAKVSVAEYDEGGFVINDVNMRGGVILFSELAMLWKPKRIDEITREHLAIFTISNPPIEILVLGCGERIDRLAPELNEMLKINGIVVEYQDSLNACATFNILNAENRRVAAALLPYDPDCA</sequence>
<gene>
    <name evidence="1" type="ORF">PsorP6_014369</name>
</gene>
<accession>A0ACC0VJV1</accession>
<reference evidence="1 2" key="1">
    <citation type="journal article" date="2022" name="bioRxiv">
        <title>The genome of the oomycete Peronosclerospora sorghi, a cosmopolitan pathogen of maize and sorghum, is inflated with dispersed pseudogenes.</title>
        <authorList>
            <person name="Fletcher K."/>
            <person name="Martin F."/>
            <person name="Isakeit T."/>
            <person name="Cavanaugh K."/>
            <person name="Magill C."/>
            <person name="Michelmore R."/>
        </authorList>
    </citation>
    <scope>NUCLEOTIDE SEQUENCE [LARGE SCALE GENOMIC DNA]</scope>
    <source>
        <strain evidence="1">P6</strain>
    </source>
</reference>
<evidence type="ECO:0000313" key="2">
    <source>
        <dbReference type="Proteomes" id="UP001163321"/>
    </source>
</evidence>
<name>A0ACC0VJV1_9STRA</name>
<evidence type="ECO:0000313" key="1">
    <source>
        <dbReference type="EMBL" id="KAI9905751.1"/>
    </source>
</evidence>
<organism evidence="1 2">
    <name type="scientific">Peronosclerospora sorghi</name>
    <dbReference type="NCBI Taxonomy" id="230839"/>
    <lineage>
        <taxon>Eukaryota</taxon>
        <taxon>Sar</taxon>
        <taxon>Stramenopiles</taxon>
        <taxon>Oomycota</taxon>
        <taxon>Peronosporomycetes</taxon>
        <taxon>Peronosporales</taxon>
        <taxon>Peronosporaceae</taxon>
        <taxon>Peronosclerospora</taxon>
    </lineage>
</organism>
<proteinExistence type="predicted"/>
<comment type="caution">
    <text evidence="1">The sequence shown here is derived from an EMBL/GenBank/DDBJ whole genome shotgun (WGS) entry which is preliminary data.</text>
</comment>
<dbReference type="EMBL" id="CM047588">
    <property type="protein sequence ID" value="KAI9905751.1"/>
    <property type="molecule type" value="Genomic_DNA"/>
</dbReference>
<protein>
    <submittedName>
        <fullName evidence="1">Uncharacterized protein</fullName>
    </submittedName>
</protein>
<dbReference type="Proteomes" id="UP001163321">
    <property type="component" value="Chromosome 9"/>
</dbReference>